<accession>A0A365Y061</accession>
<name>A0A365Y061_9BACT</name>
<dbReference type="EMBL" id="QFFJ01000001">
    <property type="protein sequence ID" value="RBL92002.1"/>
    <property type="molecule type" value="Genomic_DNA"/>
</dbReference>
<evidence type="ECO:0000313" key="1">
    <source>
        <dbReference type="EMBL" id="RBL92002.1"/>
    </source>
</evidence>
<evidence type="ECO:0000313" key="2">
    <source>
        <dbReference type="Proteomes" id="UP000253410"/>
    </source>
</evidence>
<reference evidence="1 2" key="1">
    <citation type="submission" date="2018-05" db="EMBL/GenBank/DDBJ databases">
        <title>Chitinophaga sp. K3CV102501T nov., isolated from isolated from a monsoon evergreen broad-leaved forest soil.</title>
        <authorList>
            <person name="Lv Y."/>
        </authorList>
    </citation>
    <scope>NUCLEOTIDE SEQUENCE [LARGE SCALE GENOMIC DNA]</scope>
    <source>
        <strain evidence="1 2">GDMCC 1.1325</strain>
    </source>
</reference>
<comment type="caution">
    <text evidence="1">The sequence shown here is derived from an EMBL/GenBank/DDBJ whole genome shotgun (WGS) entry which is preliminary data.</text>
</comment>
<dbReference type="OrthoDB" id="280897at2"/>
<gene>
    <name evidence="1" type="ORF">DF182_05235</name>
</gene>
<dbReference type="AlphaFoldDB" id="A0A365Y061"/>
<dbReference type="Proteomes" id="UP000253410">
    <property type="component" value="Unassembled WGS sequence"/>
</dbReference>
<keyword evidence="2" id="KW-1185">Reference proteome</keyword>
<protein>
    <submittedName>
        <fullName evidence="1">Uncharacterized protein</fullName>
    </submittedName>
</protein>
<sequence>MKKYVFIVAILVAGTVSMLLIRRKPAVAEESKPAPTEKDVSQTFPITISSDVPHDVSGQATPQNLCTFAWDEFFALNWKSDYEQSGTRGTPDKKWRYETDKNPYPPLFVWETYKHRTELRPATNVMSKFDTVPYYTYYNWTQPLKGTDTTVFNNLDENNEIGSCIVFGQSITNDKQYQVLYQAKVNRDEYNYIKTNFGTKEKLYQGNINNKDSITADSAYFKGSTSTCESDTISVNGKGKGRVICLPCGNNQRVTEGAIEIKTAWRRLKPNEDSTRYVMRTVLTYAQTSNGFRAVNERYALIGIHIIHKTQTFPNFVFATFEQVDVQNSLAGTGHITDMGYIKLDRKGNPTGPFIKNYPRYHPIPKVVASSTTAAHSLILQRNPKSIWQYYRLVGVQAATTSDSTSFSYFLANYVIESDDILAKFRGSSIGHPMDNKVNVIYGGKGYVMGGCQGCHGASQVGLGTDCSFLLDTVDKPVHHPDTGFTSSKLQRYLNAFRRVREEQK</sequence>
<proteinExistence type="predicted"/>
<dbReference type="RefSeq" id="WP_113614603.1">
    <property type="nucleotide sequence ID" value="NZ_QFFJ01000001.1"/>
</dbReference>
<organism evidence="1 2">
    <name type="scientific">Chitinophaga flava</name>
    <dbReference type="NCBI Taxonomy" id="2259036"/>
    <lineage>
        <taxon>Bacteria</taxon>
        <taxon>Pseudomonadati</taxon>
        <taxon>Bacteroidota</taxon>
        <taxon>Chitinophagia</taxon>
        <taxon>Chitinophagales</taxon>
        <taxon>Chitinophagaceae</taxon>
        <taxon>Chitinophaga</taxon>
    </lineage>
</organism>